<evidence type="ECO:0000256" key="1">
    <source>
        <dbReference type="ARBA" id="ARBA00007381"/>
    </source>
</evidence>
<feature type="coiled-coil region" evidence="5">
    <location>
        <begin position="579"/>
        <end position="625"/>
    </location>
</feature>
<dbReference type="GO" id="GO:0140662">
    <property type="term" value="F:ATP-dependent protein folding chaperone"/>
    <property type="evidence" value="ECO:0007669"/>
    <property type="project" value="InterPro"/>
</dbReference>
<dbReference type="EMBL" id="JADBJN010000001">
    <property type="protein sequence ID" value="KAG5681451.1"/>
    <property type="molecule type" value="Genomic_DNA"/>
</dbReference>
<evidence type="ECO:0008006" key="9">
    <source>
        <dbReference type="Google" id="ProtNLM"/>
    </source>
</evidence>
<dbReference type="InterPro" id="IPR029048">
    <property type="entry name" value="HSP70_C_sf"/>
</dbReference>
<protein>
    <recommendedName>
        <fullName evidence="9">Heat shock 70 kDa protein cognate 5</fullName>
    </recommendedName>
</protein>
<dbReference type="Gene3D" id="3.30.420.40">
    <property type="match status" value="2"/>
</dbReference>
<dbReference type="InterPro" id="IPR018181">
    <property type="entry name" value="Heat_shock_70_CS"/>
</dbReference>
<dbReference type="Gene3D" id="3.30.30.30">
    <property type="match status" value="1"/>
</dbReference>
<dbReference type="NCBIfam" id="NF001413">
    <property type="entry name" value="PRK00290.1"/>
    <property type="match status" value="1"/>
</dbReference>
<evidence type="ECO:0000256" key="4">
    <source>
        <dbReference type="RuleBase" id="RU003322"/>
    </source>
</evidence>
<dbReference type="CDD" id="cd11733">
    <property type="entry name" value="ASKHA_NBD_HSP70_HSPA9"/>
    <property type="match status" value="1"/>
</dbReference>
<dbReference type="PROSITE" id="PS01036">
    <property type="entry name" value="HSP70_3"/>
    <property type="match status" value="1"/>
</dbReference>
<keyword evidence="3 4" id="KW-0067">ATP-binding</keyword>
<keyword evidence="5" id="KW-0175">Coiled coil</keyword>
<sequence length="676" mass="73692">MLSATKHLLKNTNITQTLMNTRNLSSLMKNNFSHFNRLQCRYKSEGVKGAVIGIDLGTTNSCVAVMEGKQAKVIENAEGARTTPSHVAFTKDGERLVGMPAKRQAVTNSANTFYATKRLIGRRFEDPEIKKDMKNLSYKVVKASNGDAWVQSSDGKVYSPSQIGAFVLMKMKETAEAYLNQPVKNAVVTVPAYFNDSQRQATKDAGQISGLNVLRVINEPTAAALAYGMDKSEDKIIAVYDLGGGTFDISILEIQKGVFEVKSTNGDTMLGGEDFDNAIVNFLVDEFKKEQGIDIRKDAMAMQRLKEAAEKAKCELSSSVQTDINLPYLTMDASGPKHMNLKMTRSKLENLVGDLIKRTIAPCQKALSDAEVSKSDVGEVLLVGGMTRMPKVQTTVQDIFGRQPSRSVNPDEAVAVGAAVQGGVLAGDVTDVLLLDVTPLSLGIETLGGVFTRLITRNTTIPTKKSQVFSTAADGQTQVEIKVHQGEREMASDNKLLGAFTLVGIPPAPRGVPQIEVTFDIDANGIVHVSARDKGTGKEQQIVIQSSGGLSKDEIENMIKNAEQYAQADKTKKDRIEAINQAESIVHDTETKMEEFKDQLPKEECDKLREEIAKVRTLLADKENADPEVVRKETGALQQSSLKLFEMAYKKMASECESSGSKSSSEEGGEKKEDKN</sequence>
<proteinExistence type="inferred from homology"/>
<dbReference type="FunFam" id="3.30.420.40:FF:000020">
    <property type="entry name" value="Chaperone protein HscA homolog"/>
    <property type="match status" value="1"/>
</dbReference>
<evidence type="ECO:0000256" key="3">
    <source>
        <dbReference type="ARBA" id="ARBA00022840"/>
    </source>
</evidence>
<dbReference type="Proteomes" id="UP001107558">
    <property type="component" value="Chromosome 1"/>
</dbReference>
<accession>A0A9J6CI88</accession>
<dbReference type="PANTHER" id="PTHR19375">
    <property type="entry name" value="HEAT SHOCK PROTEIN 70KDA"/>
    <property type="match status" value="1"/>
</dbReference>
<dbReference type="GO" id="GO:0051082">
    <property type="term" value="F:unfolded protein binding"/>
    <property type="evidence" value="ECO:0007669"/>
    <property type="project" value="InterPro"/>
</dbReference>
<dbReference type="InterPro" id="IPR012725">
    <property type="entry name" value="Chaperone_DnaK"/>
</dbReference>
<dbReference type="Gene3D" id="3.90.640.10">
    <property type="entry name" value="Actin, Chain A, domain 4"/>
    <property type="match status" value="1"/>
</dbReference>
<dbReference type="PROSITE" id="PS00329">
    <property type="entry name" value="HSP70_2"/>
    <property type="match status" value="1"/>
</dbReference>
<dbReference type="Pfam" id="PF00012">
    <property type="entry name" value="HSP70"/>
    <property type="match status" value="1"/>
</dbReference>
<dbReference type="HAMAP" id="MF_00332">
    <property type="entry name" value="DnaK"/>
    <property type="match status" value="1"/>
</dbReference>
<reference evidence="7" key="1">
    <citation type="submission" date="2021-03" db="EMBL/GenBank/DDBJ databases">
        <title>Chromosome level genome of the anhydrobiotic midge Polypedilum vanderplanki.</title>
        <authorList>
            <person name="Yoshida Y."/>
            <person name="Kikawada T."/>
            <person name="Gusev O."/>
        </authorList>
    </citation>
    <scope>NUCLEOTIDE SEQUENCE</scope>
    <source>
        <strain evidence="7">NIAS01</strain>
        <tissue evidence="7">Whole body or cell culture</tissue>
    </source>
</reference>
<comment type="similarity">
    <text evidence="1 4">Belongs to the heat shock protein 70 family.</text>
</comment>
<dbReference type="FunFam" id="3.90.640.10:FF:000003">
    <property type="entry name" value="Molecular chaperone DnaK"/>
    <property type="match status" value="1"/>
</dbReference>
<evidence type="ECO:0000256" key="2">
    <source>
        <dbReference type="ARBA" id="ARBA00022741"/>
    </source>
</evidence>
<keyword evidence="2 4" id="KW-0547">Nucleotide-binding</keyword>
<dbReference type="PROSITE" id="PS00297">
    <property type="entry name" value="HSP70_1"/>
    <property type="match status" value="1"/>
</dbReference>
<dbReference type="AlphaFoldDB" id="A0A9J6CI88"/>
<comment type="caution">
    <text evidence="7">The sequence shown here is derived from an EMBL/GenBank/DDBJ whole genome shotgun (WGS) entry which is preliminary data.</text>
</comment>
<evidence type="ECO:0000256" key="6">
    <source>
        <dbReference type="SAM" id="MobiDB-lite"/>
    </source>
</evidence>
<dbReference type="Gene3D" id="1.20.1270.10">
    <property type="match status" value="1"/>
</dbReference>
<dbReference type="InterPro" id="IPR029047">
    <property type="entry name" value="HSP70_peptide-bd_sf"/>
</dbReference>
<dbReference type="SUPFAM" id="SSF53067">
    <property type="entry name" value="Actin-like ATPase domain"/>
    <property type="match status" value="2"/>
</dbReference>
<feature type="compositionally biased region" description="Basic and acidic residues" evidence="6">
    <location>
        <begin position="664"/>
        <end position="676"/>
    </location>
</feature>
<evidence type="ECO:0000313" key="7">
    <source>
        <dbReference type="EMBL" id="KAG5681451.1"/>
    </source>
</evidence>
<dbReference type="NCBIfam" id="TIGR02350">
    <property type="entry name" value="prok_dnaK"/>
    <property type="match status" value="1"/>
</dbReference>
<feature type="region of interest" description="Disordered" evidence="6">
    <location>
        <begin position="654"/>
        <end position="676"/>
    </location>
</feature>
<dbReference type="FunFam" id="3.30.30.30:FF:000003">
    <property type="entry name" value="Heat shock protein 9"/>
    <property type="match status" value="1"/>
</dbReference>
<keyword evidence="8" id="KW-1185">Reference proteome</keyword>
<dbReference type="OrthoDB" id="2401965at2759"/>
<dbReference type="PRINTS" id="PR00301">
    <property type="entry name" value="HEATSHOCK70"/>
</dbReference>
<dbReference type="Gene3D" id="2.60.34.10">
    <property type="entry name" value="Substrate Binding Domain Of DNAk, Chain A, domain 1"/>
    <property type="match status" value="1"/>
</dbReference>
<dbReference type="FunFam" id="3.30.420.40:FF:000004">
    <property type="entry name" value="Molecular chaperone DnaK"/>
    <property type="match status" value="1"/>
</dbReference>
<evidence type="ECO:0000256" key="5">
    <source>
        <dbReference type="SAM" id="Coils"/>
    </source>
</evidence>
<dbReference type="FunFam" id="2.60.34.10:FF:000014">
    <property type="entry name" value="Chaperone protein DnaK HSP70"/>
    <property type="match status" value="1"/>
</dbReference>
<organism evidence="7 8">
    <name type="scientific">Polypedilum vanderplanki</name>
    <name type="common">Sleeping chironomid midge</name>
    <dbReference type="NCBI Taxonomy" id="319348"/>
    <lineage>
        <taxon>Eukaryota</taxon>
        <taxon>Metazoa</taxon>
        <taxon>Ecdysozoa</taxon>
        <taxon>Arthropoda</taxon>
        <taxon>Hexapoda</taxon>
        <taxon>Insecta</taxon>
        <taxon>Pterygota</taxon>
        <taxon>Neoptera</taxon>
        <taxon>Endopterygota</taxon>
        <taxon>Diptera</taxon>
        <taxon>Nematocera</taxon>
        <taxon>Chironomoidea</taxon>
        <taxon>Chironomidae</taxon>
        <taxon>Chironominae</taxon>
        <taxon>Polypedilum</taxon>
        <taxon>Polypedilum</taxon>
    </lineage>
</organism>
<dbReference type="FunFam" id="1.20.1270.10:FF:000011">
    <property type="entry name" value="stress-70 protein, mitochondrial isoform X1"/>
    <property type="match status" value="1"/>
</dbReference>
<dbReference type="SUPFAM" id="SSF100920">
    <property type="entry name" value="Heat shock protein 70kD (HSP70), peptide-binding domain"/>
    <property type="match status" value="1"/>
</dbReference>
<dbReference type="GO" id="GO:0005524">
    <property type="term" value="F:ATP binding"/>
    <property type="evidence" value="ECO:0007669"/>
    <property type="project" value="UniProtKB-KW"/>
</dbReference>
<dbReference type="InterPro" id="IPR013126">
    <property type="entry name" value="Hsp_70_fam"/>
</dbReference>
<name>A0A9J6CI88_POLVA</name>
<dbReference type="InterPro" id="IPR043129">
    <property type="entry name" value="ATPase_NBD"/>
</dbReference>
<evidence type="ECO:0000313" key="8">
    <source>
        <dbReference type="Proteomes" id="UP001107558"/>
    </source>
</evidence>
<gene>
    <name evidence="7" type="ORF">PVAND_010885</name>
</gene>